<reference evidence="2" key="2">
    <citation type="journal article" date="2024" name="Plant">
        <title>Genomic evolution and insights into agronomic trait innovations of Sesamum species.</title>
        <authorList>
            <person name="Miao H."/>
            <person name="Wang L."/>
            <person name="Qu L."/>
            <person name="Liu H."/>
            <person name="Sun Y."/>
            <person name="Le M."/>
            <person name="Wang Q."/>
            <person name="Wei S."/>
            <person name="Zheng Y."/>
            <person name="Lin W."/>
            <person name="Duan Y."/>
            <person name="Cao H."/>
            <person name="Xiong S."/>
            <person name="Wang X."/>
            <person name="Wei L."/>
            <person name="Li C."/>
            <person name="Ma Q."/>
            <person name="Ju M."/>
            <person name="Zhao R."/>
            <person name="Li G."/>
            <person name="Mu C."/>
            <person name="Tian Q."/>
            <person name="Mei H."/>
            <person name="Zhang T."/>
            <person name="Gao T."/>
            <person name="Zhang H."/>
        </authorList>
    </citation>
    <scope>NUCLEOTIDE SEQUENCE</scope>
    <source>
        <strain evidence="2">KEN1</strain>
    </source>
</reference>
<protein>
    <recommendedName>
        <fullName evidence="1">Endonuclease/exonuclease/phosphatase domain-containing protein</fullName>
    </recommendedName>
</protein>
<dbReference type="InterPro" id="IPR005135">
    <property type="entry name" value="Endo/exonuclease/phosphatase"/>
</dbReference>
<comment type="caution">
    <text evidence="2">The sequence shown here is derived from an EMBL/GenBank/DDBJ whole genome shotgun (WGS) entry which is preliminary data.</text>
</comment>
<feature type="domain" description="Endonuclease/exonuclease/phosphatase" evidence="1">
    <location>
        <begin position="80"/>
        <end position="161"/>
    </location>
</feature>
<dbReference type="PANTHER" id="PTHR33710">
    <property type="entry name" value="BNAC02G09200D PROTEIN"/>
    <property type="match status" value="1"/>
</dbReference>
<dbReference type="InterPro" id="IPR036691">
    <property type="entry name" value="Endo/exonu/phosph_ase_sf"/>
</dbReference>
<reference evidence="2" key="1">
    <citation type="submission" date="2020-06" db="EMBL/GenBank/DDBJ databases">
        <authorList>
            <person name="Li T."/>
            <person name="Hu X."/>
            <person name="Zhang T."/>
            <person name="Song X."/>
            <person name="Zhang H."/>
            <person name="Dai N."/>
            <person name="Sheng W."/>
            <person name="Hou X."/>
            <person name="Wei L."/>
        </authorList>
    </citation>
    <scope>NUCLEOTIDE SEQUENCE</scope>
    <source>
        <strain evidence="2">KEN1</strain>
        <tissue evidence="2">Leaf</tissue>
    </source>
</reference>
<organism evidence="2">
    <name type="scientific">Sesamum latifolium</name>
    <dbReference type="NCBI Taxonomy" id="2727402"/>
    <lineage>
        <taxon>Eukaryota</taxon>
        <taxon>Viridiplantae</taxon>
        <taxon>Streptophyta</taxon>
        <taxon>Embryophyta</taxon>
        <taxon>Tracheophyta</taxon>
        <taxon>Spermatophyta</taxon>
        <taxon>Magnoliopsida</taxon>
        <taxon>eudicotyledons</taxon>
        <taxon>Gunneridae</taxon>
        <taxon>Pentapetalae</taxon>
        <taxon>asterids</taxon>
        <taxon>lamiids</taxon>
        <taxon>Lamiales</taxon>
        <taxon>Pedaliaceae</taxon>
        <taxon>Sesamum</taxon>
    </lineage>
</organism>
<evidence type="ECO:0000313" key="2">
    <source>
        <dbReference type="EMBL" id="KAL0455526.1"/>
    </source>
</evidence>
<dbReference type="Pfam" id="PF03372">
    <property type="entry name" value="Exo_endo_phos"/>
    <property type="match status" value="1"/>
</dbReference>
<dbReference type="GO" id="GO:0003824">
    <property type="term" value="F:catalytic activity"/>
    <property type="evidence" value="ECO:0007669"/>
    <property type="project" value="InterPro"/>
</dbReference>
<dbReference type="SUPFAM" id="SSF56219">
    <property type="entry name" value="DNase I-like"/>
    <property type="match status" value="1"/>
</dbReference>
<dbReference type="EMBL" id="JACGWN010000003">
    <property type="protein sequence ID" value="KAL0455526.1"/>
    <property type="molecule type" value="Genomic_DNA"/>
</dbReference>
<dbReference type="Gene3D" id="3.60.10.10">
    <property type="entry name" value="Endonuclease/exonuclease/phosphatase"/>
    <property type="match status" value="1"/>
</dbReference>
<evidence type="ECO:0000259" key="1">
    <source>
        <dbReference type="Pfam" id="PF03372"/>
    </source>
</evidence>
<accession>A0AAW2XP83</accession>
<gene>
    <name evidence="2" type="ORF">Slati_0891800</name>
</gene>
<proteinExistence type="predicted"/>
<dbReference type="AlphaFoldDB" id="A0AAW2XP83"/>
<dbReference type="PANTHER" id="PTHR33710:SF79">
    <property type="entry name" value="OS06G0205337 PROTEIN"/>
    <property type="match status" value="1"/>
</dbReference>
<sequence>MSRPVDREEFKEAKFDIAEDKAPGPDGFSSGFYKAAWSVIGDEITGAVQDFFRTGKLLKQVNATILSLIPKLVATMEEVGDEPWIVLGDFNAVVDHSEVYGHSGDIQTAMGDFRALLIDTGLISLPSQGAFLTWSNCSDGPRSLWKKLDRMLVNDSWLARWPT</sequence>
<name>A0AAW2XP83_9LAMI</name>